<dbReference type="PANTHER" id="PTHR18919:SF133">
    <property type="entry name" value="ACETYL-COA C-ACETYLTRANSFERASE"/>
    <property type="match status" value="1"/>
</dbReference>
<comment type="similarity">
    <text evidence="1">Belongs to the thiolase-like superfamily. Thiolase family.</text>
</comment>
<dbReference type="InterPro" id="IPR020617">
    <property type="entry name" value="Thiolase_C"/>
</dbReference>
<name>A0A914QNA2_9BILA</name>
<evidence type="ECO:0000313" key="6">
    <source>
        <dbReference type="WBParaSite" id="PDA_v2.g526.t1"/>
    </source>
</evidence>
<dbReference type="PANTHER" id="PTHR18919">
    <property type="entry name" value="ACETYL-COA C-ACYLTRANSFERASE"/>
    <property type="match status" value="1"/>
</dbReference>
<dbReference type="InterPro" id="IPR020610">
    <property type="entry name" value="Thiolase_AS"/>
</dbReference>
<reference evidence="6" key="1">
    <citation type="submission" date="2022-11" db="UniProtKB">
        <authorList>
            <consortium name="WormBaseParasite"/>
        </authorList>
    </citation>
    <scope>IDENTIFICATION</scope>
</reference>
<dbReference type="GO" id="GO:0003985">
    <property type="term" value="F:acetyl-CoA C-acetyltransferase activity"/>
    <property type="evidence" value="ECO:0007669"/>
    <property type="project" value="TreeGrafter"/>
</dbReference>
<accession>A0A914QNA2</accession>
<dbReference type="InterPro" id="IPR020613">
    <property type="entry name" value="Thiolase_CS"/>
</dbReference>
<evidence type="ECO:0000256" key="2">
    <source>
        <dbReference type="ARBA" id="ARBA00022679"/>
    </source>
</evidence>
<keyword evidence="3" id="KW-0012">Acyltransferase</keyword>
<proteinExistence type="inferred from homology"/>
<keyword evidence="5" id="KW-1185">Reference proteome</keyword>
<sequence>MALEQLQLQMLNDGAAALVIGSGNGAKGLKGLAKIIGYAEAARAPVDFTIAPVGAVQKLLEASKLKVSDITRFELNEAFAVTALAFMKELNIERSKINVQGGAVALGHPIGMSGARIVGSLVHQLHSGEYGIAAICNGGGEGTAMLIQRV</sequence>
<evidence type="ECO:0000313" key="5">
    <source>
        <dbReference type="Proteomes" id="UP000887578"/>
    </source>
</evidence>
<dbReference type="PROSITE" id="PS00737">
    <property type="entry name" value="THIOLASE_2"/>
    <property type="match status" value="1"/>
</dbReference>
<dbReference type="PROSITE" id="PS00099">
    <property type="entry name" value="THIOLASE_3"/>
    <property type="match status" value="1"/>
</dbReference>
<dbReference type="Proteomes" id="UP000887578">
    <property type="component" value="Unplaced"/>
</dbReference>
<evidence type="ECO:0000256" key="1">
    <source>
        <dbReference type="ARBA" id="ARBA00010982"/>
    </source>
</evidence>
<dbReference type="Pfam" id="PF02803">
    <property type="entry name" value="Thiolase_C"/>
    <property type="match status" value="1"/>
</dbReference>
<evidence type="ECO:0000259" key="4">
    <source>
        <dbReference type="Pfam" id="PF02803"/>
    </source>
</evidence>
<dbReference type="SUPFAM" id="SSF53901">
    <property type="entry name" value="Thiolase-like"/>
    <property type="match status" value="1"/>
</dbReference>
<dbReference type="Gene3D" id="3.40.47.10">
    <property type="match status" value="1"/>
</dbReference>
<dbReference type="GO" id="GO:0006635">
    <property type="term" value="P:fatty acid beta-oxidation"/>
    <property type="evidence" value="ECO:0007669"/>
    <property type="project" value="TreeGrafter"/>
</dbReference>
<protein>
    <submittedName>
        <fullName evidence="6">Thiolase C-terminal domain-containing protein</fullName>
    </submittedName>
</protein>
<feature type="domain" description="Thiolase C-terminal" evidence="4">
    <location>
        <begin position="30"/>
        <end position="149"/>
    </location>
</feature>
<dbReference type="AlphaFoldDB" id="A0A914QNA2"/>
<organism evidence="5 6">
    <name type="scientific">Panagrolaimus davidi</name>
    <dbReference type="NCBI Taxonomy" id="227884"/>
    <lineage>
        <taxon>Eukaryota</taxon>
        <taxon>Metazoa</taxon>
        <taxon>Ecdysozoa</taxon>
        <taxon>Nematoda</taxon>
        <taxon>Chromadorea</taxon>
        <taxon>Rhabditida</taxon>
        <taxon>Tylenchina</taxon>
        <taxon>Panagrolaimomorpha</taxon>
        <taxon>Panagrolaimoidea</taxon>
        <taxon>Panagrolaimidae</taxon>
        <taxon>Panagrolaimus</taxon>
    </lineage>
</organism>
<evidence type="ECO:0000256" key="3">
    <source>
        <dbReference type="ARBA" id="ARBA00023315"/>
    </source>
</evidence>
<dbReference type="GO" id="GO:0005739">
    <property type="term" value="C:mitochondrion"/>
    <property type="evidence" value="ECO:0007669"/>
    <property type="project" value="TreeGrafter"/>
</dbReference>
<dbReference type="WBParaSite" id="PDA_v2.g526.t1">
    <property type="protein sequence ID" value="PDA_v2.g526.t1"/>
    <property type="gene ID" value="PDA_v2.g526"/>
</dbReference>
<dbReference type="InterPro" id="IPR016039">
    <property type="entry name" value="Thiolase-like"/>
</dbReference>
<keyword evidence="2" id="KW-0808">Transferase</keyword>